<keyword evidence="1" id="KW-0675">Receptor</keyword>
<proteinExistence type="evidence at transcript level"/>
<reference evidence="1" key="1">
    <citation type="journal article" date="2017" name="Sci. Rep.">
        <title>Antennal transcriptome analysis and expression profiles of olfactory genes in Anoplophora chinensis.</title>
        <authorList>
            <person name="Wang J."/>
            <person name="Hu P."/>
            <person name="Gao P."/>
            <person name="Tao J."/>
            <person name="Luo Y."/>
        </authorList>
    </citation>
    <scope>NUCLEOTIDE SEQUENCE</scope>
</reference>
<organism evidence="1">
    <name type="scientific">Anoplophora chinensis</name>
    <name type="common">Citrus longhorn beetle</name>
    <dbReference type="NCBI Taxonomy" id="217632"/>
    <lineage>
        <taxon>Eukaryota</taxon>
        <taxon>Metazoa</taxon>
        <taxon>Ecdysozoa</taxon>
        <taxon>Arthropoda</taxon>
        <taxon>Hexapoda</taxon>
        <taxon>Insecta</taxon>
        <taxon>Pterygota</taxon>
        <taxon>Neoptera</taxon>
        <taxon>Endopterygota</taxon>
        <taxon>Coleoptera</taxon>
        <taxon>Polyphaga</taxon>
        <taxon>Cucujiformia</taxon>
        <taxon>Chrysomeloidea</taxon>
        <taxon>Cerambycidae</taxon>
        <taxon>Lamiinae</taxon>
        <taxon>Lamiini</taxon>
        <taxon>Anoplophora</taxon>
    </lineage>
</organism>
<dbReference type="EMBL" id="MF975452">
    <property type="protein sequence ID" value="AUF73028.1"/>
    <property type="molecule type" value="mRNA"/>
</dbReference>
<sequence>MTQTCQPISILTGGLFTMSVQVFVSIMRTAYSYFTLLKNIQ</sequence>
<evidence type="ECO:0000313" key="1">
    <source>
        <dbReference type="EMBL" id="AUF73028.1"/>
    </source>
</evidence>
<accession>A0A2H4ZB97</accession>
<protein>
    <submittedName>
        <fullName evidence="1">Odorant receptor</fullName>
    </submittedName>
</protein>
<name>A0A2H4ZB97_ANOCN</name>
<dbReference type="AlphaFoldDB" id="A0A2H4ZB97"/>